<dbReference type="Pfam" id="PF00990">
    <property type="entry name" value="GGDEF"/>
    <property type="match status" value="1"/>
</dbReference>
<feature type="domain" description="GGDEF" evidence="4">
    <location>
        <begin position="236"/>
        <end position="369"/>
    </location>
</feature>
<dbReference type="SUPFAM" id="SSF55785">
    <property type="entry name" value="PYP-like sensor domain (PAS domain)"/>
    <property type="match status" value="1"/>
</dbReference>
<accession>A0ABS9K376</accession>
<keyword evidence="1" id="KW-0812">Transmembrane</keyword>
<organism evidence="5 6">
    <name type="scientific">Dechloromonas hankyongensis</name>
    <dbReference type="NCBI Taxonomy" id="2908002"/>
    <lineage>
        <taxon>Bacteria</taxon>
        <taxon>Pseudomonadati</taxon>
        <taxon>Pseudomonadota</taxon>
        <taxon>Betaproteobacteria</taxon>
        <taxon>Rhodocyclales</taxon>
        <taxon>Azonexaceae</taxon>
        <taxon>Dechloromonas</taxon>
    </lineage>
</organism>
<dbReference type="SMART" id="SM00052">
    <property type="entry name" value="EAL"/>
    <property type="match status" value="1"/>
</dbReference>
<dbReference type="Gene3D" id="3.20.20.450">
    <property type="entry name" value="EAL domain"/>
    <property type="match status" value="1"/>
</dbReference>
<dbReference type="SUPFAM" id="SSF141868">
    <property type="entry name" value="EAL domain-like"/>
    <property type="match status" value="1"/>
</dbReference>
<dbReference type="InterPro" id="IPR013655">
    <property type="entry name" value="PAS_fold_3"/>
</dbReference>
<dbReference type="InterPro" id="IPR043128">
    <property type="entry name" value="Rev_trsase/Diguanyl_cyclase"/>
</dbReference>
<dbReference type="SUPFAM" id="SSF55073">
    <property type="entry name" value="Nucleotide cyclase"/>
    <property type="match status" value="1"/>
</dbReference>
<dbReference type="PROSITE" id="PS50883">
    <property type="entry name" value="EAL"/>
    <property type="match status" value="1"/>
</dbReference>
<dbReference type="InterPro" id="IPR000700">
    <property type="entry name" value="PAS-assoc_C"/>
</dbReference>
<keyword evidence="1" id="KW-0472">Membrane</keyword>
<dbReference type="NCBIfam" id="TIGR00229">
    <property type="entry name" value="sensory_box"/>
    <property type="match status" value="1"/>
</dbReference>
<keyword evidence="1" id="KW-1133">Transmembrane helix</keyword>
<dbReference type="PANTHER" id="PTHR44757">
    <property type="entry name" value="DIGUANYLATE CYCLASE DGCP"/>
    <property type="match status" value="1"/>
</dbReference>
<feature type="transmembrane region" description="Helical" evidence="1">
    <location>
        <begin position="20"/>
        <end position="44"/>
    </location>
</feature>
<dbReference type="InterPro" id="IPR035965">
    <property type="entry name" value="PAS-like_dom_sf"/>
</dbReference>
<dbReference type="PROSITE" id="PS50887">
    <property type="entry name" value="GGDEF"/>
    <property type="match status" value="1"/>
</dbReference>
<evidence type="ECO:0000259" key="2">
    <source>
        <dbReference type="PROSITE" id="PS50113"/>
    </source>
</evidence>
<dbReference type="CDD" id="cd01948">
    <property type="entry name" value="EAL"/>
    <property type="match status" value="1"/>
</dbReference>
<dbReference type="NCBIfam" id="TIGR00254">
    <property type="entry name" value="GGDEF"/>
    <property type="match status" value="1"/>
</dbReference>
<keyword evidence="6" id="KW-1185">Reference proteome</keyword>
<dbReference type="SMART" id="SM00091">
    <property type="entry name" value="PAS"/>
    <property type="match status" value="1"/>
</dbReference>
<feature type="transmembrane region" description="Helical" evidence="1">
    <location>
        <begin position="50"/>
        <end position="69"/>
    </location>
</feature>
<evidence type="ECO:0000256" key="1">
    <source>
        <dbReference type="SAM" id="Phobius"/>
    </source>
</evidence>
<dbReference type="EMBL" id="JAKLTN010000002">
    <property type="protein sequence ID" value="MCG2577634.1"/>
    <property type="molecule type" value="Genomic_DNA"/>
</dbReference>
<dbReference type="InterPro" id="IPR000014">
    <property type="entry name" value="PAS"/>
</dbReference>
<evidence type="ECO:0000313" key="5">
    <source>
        <dbReference type="EMBL" id="MCG2577634.1"/>
    </source>
</evidence>
<dbReference type="InterPro" id="IPR029787">
    <property type="entry name" value="Nucleotide_cyclase"/>
</dbReference>
<dbReference type="InterPro" id="IPR000160">
    <property type="entry name" value="GGDEF_dom"/>
</dbReference>
<dbReference type="Proteomes" id="UP001165384">
    <property type="component" value="Unassembled WGS sequence"/>
</dbReference>
<dbReference type="Gene3D" id="3.30.450.20">
    <property type="entry name" value="PAS domain"/>
    <property type="match status" value="1"/>
</dbReference>
<sequence length="651" mass="71810">MPRLGFARLTRSSSLQHRRFASSPLSAALTAGLIIGLFAGFAGYLYAPGIISALLLIAALLGVAVCVYLDRRAFQSVRRAYDMAMLAAHDGFWEWNPITKALHVGTRLLDILGYREDFLPDTDAWLKLVHPEDVGGYNRAVSRHLKGETEHFYCEYRVLASDGNYRWIASRGLAVRDGDGRAYQMVGSVTDITERRSHQEELEFLAQHDSLTGLPNRLMFAEHLHAAITSARERNTRLAVLFIDLDRFKNINDTLGHRAGDQLLQLVTQRLLHDLPPGCQLFRQGGDEFLVLLNPAADADAALRTATLLKEGLTTPISGGESDFFTTASIGISLFPEDASDGETLLRHADTAMYEAKAAGGNAIRSHTPVMNERITFRMSLETKLRRAVAKNQLQLYFQPQVATASGRLTGAEALLRWHDGEKFIPPDHFIPVAEDSGLIIQIGEWVVERTIAQILEWRALNLAVPPIAINLSPRQFWHSSISTFILERLRQAGLPTSAIKAEVTESVLLDAENASIEELRRLHAAGVMIALDDFGTGYSSLSYLQRLPIGTLKIDKSFIKDLVLDEPTSSSEPMVRAIMAMAKSLSLEVVAEGVETQPQRRELEALGCDVIQGYLIGRPLPAGEFAEKFLSRSRPGKDPAPADIACPIAD</sequence>
<comment type="caution">
    <text evidence="5">The sequence shown here is derived from an EMBL/GenBank/DDBJ whole genome shotgun (WGS) entry which is preliminary data.</text>
</comment>
<feature type="domain" description="EAL" evidence="3">
    <location>
        <begin position="378"/>
        <end position="634"/>
    </location>
</feature>
<evidence type="ECO:0000259" key="4">
    <source>
        <dbReference type="PROSITE" id="PS50887"/>
    </source>
</evidence>
<dbReference type="InterPro" id="IPR001610">
    <property type="entry name" value="PAC"/>
</dbReference>
<dbReference type="SMART" id="SM00086">
    <property type="entry name" value="PAC"/>
    <property type="match status" value="1"/>
</dbReference>
<dbReference type="RefSeq" id="WP_275710945.1">
    <property type="nucleotide sequence ID" value="NZ_JAKLTN010000002.1"/>
</dbReference>
<evidence type="ECO:0000313" key="6">
    <source>
        <dbReference type="Proteomes" id="UP001165384"/>
    </source>
</evidence>
<dbReference type="CDD" id="cd00130">
    <property type="entry name" value="PAS"/>
    <property type="match status" value="1"/>
</dbReference>
<dbReference type="Gene3D" id="3.30.70.270">
    <property type="match status" value="1"/>
</dbReference>
<dbReference type="Pfam" id="PF08447">
    <property type="entry name" value="PAS_3"/>
    <property type="match status" value="1"/>
</dbReference>
<gene>
    <name evidence="5" type="ORF">LZ012_11585</name>
</gene>
<name>A0ABS9K376_9RHOO</name>
<dbReference type="PANTHER" id="PTHR44757:SF2">
    <property type="entry name" value="BIOFILM ARCHITECTURE MAINTENANCE PROTEIN MBAA"/>
    <property type="match status" value="1"/>
</dbReference>
<protein>
    <submittedName>
        <fullName evidence="5">EAL domain-containing protein</fullName>
    </submittedName>
</protein>
<dbReference type="CDD" id="cd01949">
    <property type="entry name" value="GGDEF"/>
    <property type="match status" value="1"/>
</dbReference>
<reference evidence="5" key="1">
    <citation type="submission" date="2022-01" db="EMBL/GenBank/DDBJ databases">
        <authorList>
            <person name="Jo J.-H."/>
            <person name="Im W.-T."/>
        </authorList>
    </citation>
    <scope>NUCLEOTIDE SEQUENCE</scope>
    <source>
        <strain evidence="5">XY25</strain>
    </source>
</reference>
<proteinExistence type="predicted"/>
<dbReference type="Pfam" id="PF00563">
    <property type="entry name" value="EAL"/>
    <property type="match status" value="1"/>
</dbReference>
<evidence type="ECO:0000259" key="3">
    <source>
        <dbReference type="PROSITE" id="PS50883"/>
    </source>
</evidence>
<dbReference type="InterPro" id="IPR035919">
    <property type="entry name" value="EAL_sf"/>
</dbReference>
<dbReference type="SMART" id="SM00267">
    <property type="entry name" value="GGDEF"/>
    <property type="match status" value="1"/>
</dbReference>
<dbReference type="InterPro" id="IPR052155">
    <property type="entry name" value="Biofilm_reg_signaling"/>
</dbReference>
<feature type="domain" description="PAC" evidence="2">
    <location>
        <begin position="152"/>
        <end position="204"/>
    </location>
</feature>
<dbReference type="InterPro" id="IPR001633">
    <property type="entry name" value="EAL_dom"/>
</dbReference>
<dbReference type="PROSITE" id="PS50113">
    <property type="entry name" value="PAC"/>
    <property type="match status" value="1"/>
</dbReference>